<evidence type="ECO:0000256" key="7">
    <source>
        <dbReference type="SAM" id="Phobius"/>
    </source>
</evidence>
<feature type="transmembrane region" description="Helical" evidence="7">
    <location>
        <begin position="329"/>
        <end position="347"/>
    </location>
</feature>
<dbReference type="InterPro" id="IPR000849">
    <property type="entry name" value="Sugar_P_transporter"/>
</dbReference>
<dbReference type="Proteomes" id="UP001168694">
    <property type="component" value="Unassembled WGS sequence"/>
</dbReference>
<keyword evidence="5 7" id="KW-1133">Transmembrane helix</keyword>
<dbReference type="InterPro" id="IPR020846">
    <property type="entry name" value="MFS_dom"/>
</dbReference>
<feature type="transmembrane region" description="Helical" evidence="7">
    <location>
        <begin position="417"/>
        <end position="438"/>
    </location>
</feature>
<accession>A0ABT8ED94</accession>
<comment type="subcellular location">
    <subcellularLocation>
        <location evidence="1">Cell membrane</location>
        <topology evidence="1">Multi-pass membrane protein</topology>
    </subcellularLocation>
</comment>
<comment type="caution">
    <text evidence="9">The sequence shown here is derived from an EMBL/GenBank/DDBJ whole genome shotgun (WGS) entry which is preliminary data.</text>
</comment>
<dbReference type="SUPFAM" id="SSF103473">
    <property type="entry name" value="MFS general substrate transporter"/>
    <property type="match status" value="1"/>
</dbReference>
<keyword evidence="6 7" id="KW-0472">Membrane</keyword>
<evidence type="ECO:0000256" key="1">
    <source>
        <dbReference type="ARBA" id="ARBA00004651"/>
    </source>
</evidence>
<keyword evidence="4 7" id="KW-0812">Transmembrane</keyword>
<evidence type="ECO:0000256" key="3">
    <source>
        <dbReference type="ARBA" id="ARBA00022475"/>
    </source>
</evidence>
<dbReference type="InterPro" id="IPR011701">
    <property type="entry name" value="MFS"/>
</dbReference>
<protein>
    <submittedName>
        <fullName evidence="9">MFS transporter</fullName>
    </submittedName>
</protein>
<gene>
    <name evidence="9" type="ORF">QYF49_23475</name>
</gene>
<feature type="transmembrane region" description="Helical" evidence="7">
    <location>
        <begin position="298"/>
        <end position="317"/>
    </location>
</feature>
<organism evidence="9 10">
    <name type="scientific">Fictibacillus terranigra</name>
    <dbReference type="NCBI Taxonomy" id="3058424"/>
    <lineage>
        <taxon>Bacteria</taxon>
        <taxon>Bacillati</taxon>
        <taxon>Bacillota</taxon>
        <taxon>Bacilli</taxon>
        <taxon>Bacillales</taxon>
        <taxon>Fictibacillaceae</taxon>
        <taxon>Fictibacillus</taxon>
    </lineage>
</organism>
<dbReference type="PANTHER" id="PTHR11662:SF399">
    <property type="entry name" value="FI19708P1-RELATED"/>
    <property type="match status" value="1"/>
</dbReference>
<dbReference type="PIRSF" id="PIRSF002808">
    <property type="entry name" value="Hexose_phosphate_transp"/>
    <property type="match status" value="1"/>
</dbReference>
<dbReference type="Gene3D" id="1.20.1250.20">
    <property type="entry name" value="MFS general substrate transporter like domains"/>
    <property type="match status" value="2"/>
</dbReference>
<evidence type="ECO:0000259" key="8">
    <source>
        <dbReference type="PROSITE" id="PS50850"/>
    </source>
</evidence>
<feature type="transmembrane region" description="Helical" evidence="7">
    <location>
        <begin position="265"/>
        <end position="286"/>
    </location>
</feature>
<dbReference type="PROSITE" id="PS50850">
    <property type="entry name" value="MFS"/>
    <property type="match status" value="1"/>
</dbReference>
<feature type="transmembrane region" description="Helical" evidence="7">
    <location>
        <begin position="353"/>
        <end position="375"/>
    </location>
</feature>
<proteinExistence type="predicted"/>
<evidence type="ECO:0000256" key="5">
    <source>
        <dbReference type="ARBA" id="ARBA00022989"/>
    </source>
</evidence>
<feature type="transmembrane region" description="Helical" evidence="7">
    <location>
        <begin position="20"/>
        <end position="38"/>
    </location>
</feature>
<keyword evidence="10" id="KW-1185">Reference proteome</keyword>
<keyword evidence="2" id="KW-0813">Transport</keyword>
<dbReference type="PANTHER" id="PTHR11662">
    <property type="entry name" value="SOLUTE CARRIER FAMILY 17"/>
    <property type="match status" value="1"/>
</dbReference>
<evidence type="ECO:0000313" key="10">
    <source>
        <dbReference type="Proteomes" id="UP001168694"/>
    </source>
</evidence>
<evidence type="ECO:0000256" key="6">
    <source>
        <dbReference type="ARBA" id="ARBA00023136"/>
    </source>
</evidence>
<dbReference type="InterPro" id="IPR050382">
    <property type="entry name" value="MFS_Na/Anion_cotransporter"/>
</dbReference>
<sequence length="449" mass="48863">MMAVPQSKIKAVPSTKTKSSFRWVVLTIIFGAYFVCYADRTNIGVVLPFIQKEFTLNNFQAGAVASFFFLGYAITQIPAGFALGKKGSRGIGALAILAFSLVTFLLGTVKNATSLVLLRLGLGIAEGPAPVTMTSTINQWFPAREKATATGVFIASTQLAPIVVPIIASWIAVTQGWRSVFYWFAIPGIIMAIIWYAFVRTKPEDSPNVSEAEARYIRESQAIQVSSGKEKSFGWLDKFIRYQKAAPLTTFKSVFASWNIWGNTLTYFLMNSVIYGILTWVPSYLVVAKGYSFMKMGFVASMPAVGGLLGAILGGFLSDKVFEKRRKPTMLITATAAAVMMFVIINIPDNGALVALCLGLAGFFLNIGWPAFTAYPMGLTTRDTYPVAIATVNSGGNLGGFFSPMIVGAILDTTNNYNLAFGYFGFLLILGFLIILSLKEPIQHEYKTS</sequence>
<feature type="transmembrane region" description="Helical" evidence="7">
    <location>
        <begin position="59"/>
        <end position="79"/>
    </location>
</feature>
<dbReference type="RefSeq" id="WP_290402020.1">
    <property type="nucleotide sequence ID" value="NZ_JAUHLN010000008.1"/>
</dbReference>
<feature type="transmembrane region" description="Helical" evidence="7">
    <location>
        <begin position="387"/>
        <end position="411"/>
    </location>
</feature>
<name>A0ABT8ED94_9BACL</name>
<dbReference type="CDD" id="cd17319">
    <property type="entry name" value="MFS_ExuT_GudP_like"/>
    <property type="match status" value="1"/>
</dbReference>
<evidence type="ECO:0000256" key="2">
    <source>
        <dbReference type="ARBA" id="ARBA00022448"/>
    </source>
</evidence>
<evidence type="ECO:0000313" key="9">
    <source>
        <dbReference type="EMBL" id="MDN4075909.1"/>
    </source>
</evidence>
<feature type="transmembrane region" description="Helical" evidence="7">
    <location>
        <begin position="91"/>
        <end position="109"/>
    </location>
</feature>
<reference evidence="9" key="1">
    <citation type="submission" date="2023-06" db="EMBL/GenBank/DDBJ databases">
        <title>Draft Genome Sequences of Representative Paenibacillus Polymyxa, Bacillus cereus, Fictibacillus sp., and Brevibacillus agri Strains Isolated from Amazonian Dark Earth.</title>
        <authorList>
            <person name="Pellegrinetti T.A."/>
            <person name="Cunha I.C.M."/>
            <person name="Chaves M.G."/>
            <person name="Freitas A.S."/>
            <person name="Silva A.V.R."/>
            <person name="Tsai S.M."/>
            <person name="Mendes L.W."/>
        </authorList>
    </citation>
    <scope>NUCLEOTIDE SEQUENCE</scope>
    <source>
        <strain evidence="9">CENA-BCM004</strain>
    </source>
</reference>
<evidence type="ECO:0000256" key="4">
    <source>
        <dbReference type="ARBA" id="ARBA00022692"/>
    </source>
</evidence>
<keyword evidence="3" id="KW-1003">Cell membrane</keyword>
<dbReference type="EMBL" id="JAUHLN010000008">
    <property type="protein sequence ID" value="MDN4075909.1"/>
    <property type="molecule type" value="Genomic_DNA"/>
</dbReference>
<dbReference type="Pfam" id="PF07690">
    <property type="entry name" value="MFS_1"/>
    <property type="match status" value="1"/>
</dbReference>
<dbReference type="InterPro" id="IPR036259">
    <property type="entry name" value="MFS_trans_sf"/>
</dbReference>
<feature type="domain" description="Major facilitator superfamily (MFS) profile" evidence="8">
    <location>
        <begin position="25"/>
        <end position="443"/>
    </location>
</feature>
<feature type="transmembrane region" description="Helical" evidence="7">
    <location>
        <begin position="152"/>
        <end position="173"/>
    </location>
</feature>
<feature type="transmembrane region" description="Helical" evidence="7">
    <location>
        <begin position="179"/>
        <end position="198"/>
    </location>
</feature>